<evidence type="ECO:0000313" key="4">
    <source>
        <dbReference type="Proteomes" id="UP000292120"/>
    </source>
</evidence>
<feature type="compositionally biased region" description="Basic and acidic residues" evidence="1">
    <location>
        <begin position="448"/>
        <end position="459"/>
    </location>
</feature>
<reference evidence="3 4" key="1">
    <citation type="submission" date="2019-02" db="EMBL/GenBank/DDBJ databases">
        <title>Aquabacterium sp. strain KMB7.</title>
        <authorList>
            <person name="Chen W.-M."/>
        </authorList>
    </citation>
    <scope>NUCLEOTIDE SEQUENCE [LARGE SCALE GENOMIC DNA]</scope>
    <source>
        <strain evidence="3 4">KMB7</strain>
    </source>
</reference>
<dbReference type="Pfam" id="PF01494">
    <property type="entry name" value="FAD_binding_3"/>
    <property type="match status" value="1"/>
</dbReference>
<dbReference type="OrthoDB" id="103324at2"/>
<evidence type="ECO:0000259" key="2">
    <source>
        <dbReference type="Pfam" id="PF01494"/>
    </source>
</evidence>
<dbReference type="PRINTS" id="PR00420">
    <property type="entry name" value="RNGMNOXGNASE"/>
</dbReference>
<comment type="caution">
    <text evidence="3">The sequence shown here is derived from an EMBL/GenBank/DDBJ whole genome shotgun (WGS) entry which is preliminary data.</text>
</comment>
<dbReference type="SUPFAM" id="SSF51905">
    <property type="entry name" value="FAD/NAD(P)-binding domain"/>
    <property type="match status" value="1"/>
</dbReference>
<feature type="domain" description="FAD-binding" evidence="2">
    <location>
        <begin position="6"/>
        <end position="341"/>
    </location>
</feature>
<organism evidence="3 4">
    <name type="scientific">Aquabacterium lacunae</name>
    <dbReference type="NCBI Taxonomy" id="2528630"/>
    <lineage>
        <taxon>Bacteria</taxon>
        <taxon>Pseudomonadati</taxon>
        <taxon>Pseudomonadota</taxon>
        <taxon>Betaproteobacteria</taxon>
        <taxon>Burkholderiales</taxon>
        <taxon>Aquabacterium</taxon>
    </lineage>
</organism>
<dbReference type="GO" id="GO:0071949">
    <property type="term" value="F:FAD binding"/>
    <property type="evidence" value="ECO:0007669"/>
    <property type="project" value="InterPro"/>
</dbReference>
<dbReference type="PANTHER" id="PTHR42685:SF22">
    <property type="entry name" value="CONDITIONED MEDIUM FACTOR RECEPTOR 1"/>
    <property type="match status" value="1"/>
</dbReference>
<evidence type="ECO:0000313" key="3">
    <source>
        <dbReference type="EMBL" id="TBO30400.1"/>
    </source>
</evidence>
<protein>
    <submittedName>
        <fullName evidence="3">NAD(P)/FAD-dependent oxidoreductase</fullName>
    </submittedName>
</protein>
<feature type="region of interest" description="Disordered" evidence="1">
    <location>
        <begin position="431"/>
        <end position="459"/>
    </location>
</feature>
<dbReference type="Gene3D" id="3.50.50.60">
    <property type="entry name" value="FAD/NAD(P)-binding domain"/>
    <property type="match status" value="1"/>
</dbReference>
<dbReference type="InterPro" id="IPR050407">
    <property type="entry name" value="Geranylgeranyl_reductase"/>
</dbReference>
<proteinExistence type="predicted"/>
<dbReference type="Proteomes" id="UP000292120">
    <property type="component" value="Unassembled WGS sequence"/>
</dbReference>
<dbReference type="RefSeq" id="WP_130968391.1">
    <property type="nucleotide sequence ID" value="NZ_SIXI01000004.1"/>
</dbReference>
<gene>
    <name evidence="3" type="ORF">EYS42_11980</name>
</gene>
<sequence>MPQADFDVVVVGASLAGCATAILLARGGARVALIERHARHDTHKQLCTHYIQASAWPVLERLGLVPLIETAGGVPNIMELHTPHGWIADHPEHHPPGQPLHGYNIRRARLDPMVRQLASDTRGVTLLTGVSARGLIDHQGRIAGVRVQGAIGERSLRTPLVVAADGRHSEMARLAGVVPRQSQNRRHGVMLAMRGVDLQRGQRSQMWLTGPEVAYVFPNDDSVTLLAWCAPPDRFDGLERPEVHDALLARIRSLPDAPQLHEADVAGDLMVVRDHPNLYRPPVVRGMALVGDALQSVDYVHGVGCGWALQGAEWLAEALSGRLKDERWRREGLKAYARQVRQHFGPHRFFIDDFARRLQLNAAEHLFCAAAVRDPRWAARMMAVGARHVSPWSLMRPGSLASALWLCATRQPLPEGTRQPLSAHELAQVAARSTPGRSPEASTMRLHGVVDDPSRTMAA</sequence>
<dbReference type="PANTHER" id="PTHR42685">
    <property type="entry name" value="GERANYLGERANYL DIPHOSPHATE REDUCTASE"/>
    <property type="match status" value="1"/>
</dbReference>
<keyword evidence="4" id="KW-1185">Reference proteome</keyword>
<dbReference type="EMBL" id="SIXI01000004">
    <property type="protein sequence ID" value="TBO30400.1"/>
    <property type="molecule type" value="Genomic_DNA"/>
</dbReference>
<accession>A0A4V2JFL6</accession>
<evidence type="ECO:0000256" key="1">
    <source>
        <dbReference type="SAM" id="MobiDB-lite"/>
    </source>
</evidence>
<dbReference type="InterPro" id="IPR036188">
    <property type="entry name" value="FAD/NAD-bd_sf"/>
</dbReference>
<name>A0A4V2JFL6_9BURK</name>
<dbReference type="AlphaFoldDB" id="A0A4V2JFL6"/>
<dbReference type="InterPro" id="IPR002938">
    <property type="entry name" value="FAD-bd"/>
</dbReference>